<proteinExistence type="predicted"/>
<dbReference type="Pfam" id="PF00392">
    <property type="entry name" value="GntR"/>
    <property type="match status" value="1"/>
</dbReference>
<evidence type="ECO:0000313" key="6">
    <source>
        <dbReference type="Proteomes" id="UP001430804"/>
    </source>
</evidence>
<evidence type="ECO:0000259" key="4">
    <source>
        <dbReference type="PROSITE" id="PS50949"/>
    </source>
</evidence>
<feature type="domain" description="HTH gntR-type" evidence="4">
    <location>
        <begin position="3"/>
        <end position="71"/>
    </location>
</feature>
<organism evidence="5 6">
    <name type="scientific">Pseudohoeflea coraliihabitans</name>
    <dbReference type="NCBI Taxonomy" id="2860393"/>
    <lineage>
        <taxon>Bacteria</taxon>
        <taxon>Pseudomonadati</taxon>
        <taxon>Pseudomonadota</taxon>
        <taxon>Alphaproteobacteria</taxon>
        <taxon>Hyphomicrobiales</taxon>
        <taxon>Rhizobiaceae</taxon>
        <taxon>Pseudohoeflea</taxon>
    </lineage>
</organism>
<dbReference type="SMART" id="SM00895">
    <property type="entry name" value="FCD"/>
    <property type="match status" value="1"/>
</dbReference>
<dbReference type="CDD" id="cd07377">
    <property type="entry name" value="WHTH_GntR"/>
    <property type="match status" value="1"/>
</dbReference>
<dbReference type="InterPro" id="IPR000524">
    <property type="entry name" value="Tscrpt_reg_HTH_GntR"/>
</dbReference>
<dbReference type="InterPro" id="IPR011711">
    <property type="entry name" value="GntR_C"/>
</dbReference>
<keyword evidence="2" id="KW-0238">DNA-binding</keyword>
<dbReference type="PROSITE" id="PS50949">
    <property type="entry name" value="HTH_GNTR"/>
    <property type="match status" value="1"/>
</dbReference>
<gene>
    <name evidence="5" type="ORF">KY465_09680</name>
</gene>
<evidence type="ECO:0000256" key="1">
    <source>
        <dbReference type="ARBA" id="ARBA00023015"/>
    </source>
</evidence>
<reference evidence="5" key="1">
    <citation type="submission" date="2021-07" db="EMBL/GenBank/DDBJ databases">
        <title>Pseudohoeflea marina sp. nov. a polyhydroxyalcanoate-producing bacterium.</title>
        <authorList>
            <person name="Zheng W."/>
            <person name="Yu S."/>
            <person name="Huang Y."/>
        </authorList>
    </citation>
    <scope>NUCLEOTIDE SEQUENCE</scope>
    <source>
        <strain evidence="5">DP4N28-3</strain>
    </source>
</reference>
<keyword evidence="6" id="KW-1185">Reference proteome</keyword>
<sequence length="223" mass="25454">MPAKKAETVAIDLRRRLNDGEWKPGTMLPDERSLAGTYAVARNTIRKAFDALEAEGLIERHVGRGTFVSEKPAMQFAGILDHFLDASPIDILNLRIFIEPHSAEAAASHASSSELDAILEAEAKAAEVRDLDAYEAWDNEFHRRIYAAAHNRFLSDFFDLLSIIRYQAPMMEIRRRAFNEDMRLGYNQEHQQITEALRNWDGKAAGHAMRTHLLSRRRNYFGQ</sequence>
<name>A0ABS6WNK4_9HYPH</name>
<evidence type="ECO:0000313" key="5">
    <source>
        <dbReference type="EMBL" id="MBW3097549.1"/>
    </source>
</evidence>
<keyword evidence="3" id="KW-0804">Transcription</keyword>
<evidence type="ECO:0000256" key="3">
    <source>
        <dbReference type="ARBA" id="ARBA00023163"/>
    </source>
</evidence>
<comment type="caution">
    <text evidence="5">The sequence shown here is derived from an EMBL/GenBank/DDBJ whole genome shotgun (WGS) entry which is preliminary data.</text>
</comment>
<dbReference type="SMART" id="SM00345">
    <property type="entry name" value="HTH_GNTR"/>
    <property type="match status" value="1"/>
</dbReference>
<protein>
    <submittedName>
        <fullName evidence="5">GntR family transcriptional regulator</fullName>
    </submittedName>
</protein>
<dbReference type="Pfam" id="PF07729">
    <property type="entry name" value="FCD"/>
    <property type="match status" value="1"/>
</dbReference>
<evidence type="ECO:0000256" key="2">
    <source>
        <dbReference type="ARBA" id="ARBA00023125"/>
    </source>
</evidence>
<accession>A0ABS6WNK4</accession>
<dbReference type="PANTHER" id="PTHR43537">
    <property type="entry name" value="TRANSCRIPTIONAL REGULATOR, GNTR FAMILY"/>
    <property type="match status" value="1"/>
</dbReference>
<dbReference type="Proteomes" id="UP001430804">
    <property type="component" value="Unassembled WGS sequence"/>
</dbReference>
<keyword evidence="1" id="KW-0805">Transcription regulation</keyword>
<dbReference type="EMBL" id="JAHWQX010000002">
    <property type="protein sequence ID" value="MBW3097549.1"/>
    <property type="molecule type" value="Genomic_DNA"/>
</dbReference>
<dbReference type="PANTHER" id="PTHR43537:SF5">
    <property type="entry name" value="UXU OPERON TRANSCRIPTIONAL REGULATOR"/>
    <property type="match status" value="1"/>
</dbReference>
<dbReference type="RefSeq" id="WP_219201449.1">
    <property type="nucleotide sequence ID" value="NZ_JAHWQX010000002.1"/>
</dbReference>